<dbReference type="Proteomes" id="UP001596494">
    <property type="component" value="Unassembled WGS sequence"/>
</dbReference>
<dbReference type="PRINTS" id="PR01988">
    <property type="entry name" value="EXPORTERBACE"/>
</dbReference>
<evidence type="ECO:0000256" key="2">
    <source>
        <dbReference type="ARBA" id="ARBA00022448"/>
    </source>
</evidence>
<dbReference type="InterPro" id="IPR011701">
    <property type="entry name" value="MFS"/>
</dbReference>
<evidence type="ECO:0000256" key="7">
    <source>
        <dbReference type="SAM" id="Phobius"/>
    </source>
</evidence>
<organism evidence="9 10">
    <name type="scientific">Halobacillus campisalis</name>
    <dbReference type="NCBI Taxonomy" id="435909"/>
    <lineage>
        <taxon>Bacteria</taxon>
        <taxon>Bacillati</taxon>
        <taxon>Bacillota</taxon>
        <taxon>Bacilli</taxon>
        <taxon>Bacillales</taxon>
        <taxon>Bacillaceae</taxon>
        <taxon>Halobacillus</taxon>
    </lineage>
</organism>
<keyword evidence="4 7" id="KW-0812">Transmembrane</keyword>
<keyword evidence="2" id="KW-0813">Transport</keyword>
<feature type="transmembrane region" description="Helical" evidence="7">
    <location>
        <begin position="75"/>
        <end position="93"/>
    </location>
</feature>
<dbReference type="Gene3D" id="1.20.1250.20">
    <property type="entry name" value="MFS general substrate transporter like domains"/>
    <property type="match status" value="1"/>
</dbReference>
<dbReference type="Pfam" id="PF07690">
    <property type="entry name" value="MFS_1"/>
    <property type="match status" value="1"/>
</dbReference>
<dbReference type="InterPro" id="IPR036259">
    <property type="entry name" value="MFS_trans_sf"/>
</dbReference>
<feature type="transmembrane region" description="Helical" evidence="7">
    <location>
        <begin position="335"/>
        <end position="358"/>
    </location>
</feature>
<dbReference type="SUPFAM" id="SSF103473">
    <property type="entry name" value="MFS general substrate transporter"/>
    <property type="match status" value="1"/>
</dbReference>
<protein>
    <submittedName>
        <fullName evidence="9">MFS transporter</fullName>
    </submittedName>
</protein>
<feature type="transmembrane region" description="Helical" evidence="7">
    <location>
        <begin position="29"/>
        <end position="54"/>
    </location>
</feature>
<keyword evidence="5 7" id="KW-1133">Transmembrane helix</keyword>
<dbReference type="PANTHER" id="PTHR43266:SF2">
    <property type="entry name" value="MAJOR FACILITATOR SUPERFAMILY (MFS) PROFILE DOMAIN-CONTAINING PROTEIN"/>
    <property type="match status" value="1"/>
</dbReference>
<evidence type="ECO:0000256" key="3">
    <source>
        <dbReference type="ARBA" id="ARBA00022475"/>
    </source>
</evidence>
<proteinExistence type="predicted"/>
<name>A0ABW2K6K0_9BACI</name>
<accession>A0ABW2K6K0</accession>
<feature type="transmembrane region" description="Helical" evidence="7">
    <location>
        <begin position="142"/>
        <end position="162"/>
    </location>
</feature>
<feature type="transmembrane region" description="Helical" evidence="7">
    <location>
        <begin position="99"/>
        <end position="116"/>
    </location>
</feature>
<feature type="domain" description="Major facilitator superfamily (MFS) profile" evidence="8">
    <location>
        <begin position="1"/>
        <end position="390"/>
    </location>
</feature>
<dbReference type="RefSeq" id="WP_289216441.1">
    <property type="nucleotide sequence ID" value="NZ_JAPVRC010000006.1"/>
</dbReference>
<dbReference type="CDD" id="cd06173">
    <property type="entry name" value="MFS_MefA_like"/>
    <property type="match status" value="1"/>
</dbReference>
<evidence type="ECO:0000256" key="5">
    <source>
        <dbReference type="ARBA" id="ARBA00022989"/>
    </source>
</evidence>
<feature type="transmembrane region" description="Helical" evidence="7">
    <location>
        <begin position="248"/>
        <end position="267"/>
    </location>
</feature>
<dbReference type="PANTHER" id="PTHR43266">
    <property type="entry name" value="MACROLIDE-EFFLUX PROTEIN"/>
    <property type="match status" value="1"/>
</dbReference>
<reference evidence="10" key="1">
    <citation type="journal article" date="2019" name="Int. J. Syst. Evol. Microbiol.">
        <title>The Global Catalogue of Microorganisms (GCM) 10K type strain sequencing project: providing services to taxonomists for standard genome sequencing and annotation.</title>
        <authorList>
            <consortium name="The Broad Institute Genomics Platform"/>
            <consortium name="The Broad Institute Genome Sequencing Center for Infectious Disease"/>
            <person name="Wu L."/>
            <person name="Ma J."/>
        </authorList>
    </citation>
    <scope>NUCLEOTIDE SEQUENCE [LARGE SCALE GENOMIC DNA]</scope>
    <source>
        <strain evidence="10">CCUG 73951</strain>
    </source>
</reference>
<evidence type="ECO:0000313" key="9">
    <source>
        <dbReference type="EMBL" id="MFC7321342.1"/>
    </source>
</evidence>
<evidence type="ECO:0000256" key="4">
    <source>
        <dbReference type="ARBA" id="ARBA00022692"/>
    </source>
</evidence>
<feature type="transmembrane region" description="Helical" evidence="7">
    <location>
        <begin position="211"/>
        <end position="236"/>
    </location>
</feature>
<dbReference type="InterPro" id="IPR020846">
    <property type="entry name" value="MFS_dom"/>
</dbReference>
<keyword evidence="6 7" id="KW-0472">Membrane</keyword>
<keyword evidence="10" id="KW-1185">Reference proteome</keyword>
<dbReference type="PROSITE" id="PS50850">
    <property type="entry name" value="MFS"/>
    <property type="match status" value="1"/>
</dbReference>
<feature type="transmembrane region" description="Helical" evidence="7">
    <location>
        <begin position="298"/>
        <end position="323"/>
    </location>
</feature>
<evidence type="ECO:0000259" key="8">
    <source>
        <dbReference type="PROSITE" id="PS50850"/>
    </source>
</evidence>
<keyword evidence="3" id="KW-1003">Cell membrane</keyword>
<gene>
    <name evidence="9" type="ORF">ACFQMN_10650</name>
</gene>
<evidence type="ECO:0000313" key="10">
    <source>
        <dbReference type="Proteomes" id="UP001596494"/>
    </source>
</evidence>
<sequence length="396" mass="43514">MFHLLKGHQYKYLFQAGIVNGIGDRFSQVAVLALVLNLTGSGLMVGLVMGARIIPYIILPPLGGRLADRYDRRTLMILTDSIRFPFALLFLFVENQEGLWVVYTAVIVLACGEAFYQPIRKSTISSLVEKESLLKVNALEQVMIGVVLILGSVTGGIVAFFISPKVSFIINSLTFLVAALWIKKLPELKSNKKQMEKTKDESDWYRNLKPIIWFVLFVQFLLPITDGIFNVLITYYGGNTFGKEDLGIGLLYGSLGIGLVISFYISARFNKRKLLKASLFFIVVEGVMQILASQSSSIVSMCFLFIMISAAGGVTAACLDSLVMEKTDPSHLGKVFGVIEAVSNIQVGIFMVAGGILIDSFEARLLGLYGGELNIALAVLFMLILVGSKVFCKRIS</sequence>
<feature type="transmembrane region" description="Helical" evidence="7">
    <location>
        <begin position="274"/>
        <end position="292"/>
    </location>
</feature>
<feature type="transmembrane region" description="Helical" evidence="7">
    <location>
        <begin position="373"/>
        <end position="392"/>
    </location>
</feature>
<evidence type="ECO:0000256" key="1">
    <source>
        <dbReference type="ARBA" id="ARBA00004651"/>
    </source>
</evidence>
<comment type="subcellular location">
    <subcellularLocation>
        <location evidence="1">Cell membrane</location>
        <topology evidence="1">Multi-pass membrane protein</topology>
    </subcellularLocation>
</comment>
<dbReference type="InterPro" id="IPR022324">
    <property type="entry name" value="Bacilysin_exporter_BacE_put"/>
</dbReference>
<comment type="caution">
    <text evidence="9">The sequence shown here is derived from an EMBL/GenBank/DDBJ whole genome shotgun (WGS) entry which is preliminary data.</text>
</comment>
<evidence type="ECO:0000256" key="6">
    <source>
        <dbReference type="ARBA" id="ARBA00023136"/>
    </source>
</evidence>
<dbReference type="EMBL" id="JBHTBY010000008">
    <property type="protein sequence ID" value="MFC7321342.1"/>
    <property type="molecule type" value="Genomic_DNA"/>
</dbReference>